<organism evidence="9 10">
    <name type="scientific">Penicillium citrinum</name>
    <dbReference type="NCBI Taxonomy" id="5077"/>
    <lineage>
        <taxon>Eukaryota</taxon>
        <taxon>Fungi</taxon>
        <taxon>Dikarya</taxon>
        <taxon>Ascomycota</taxon>
        <taxon>Pezizomycotina</taxon>
        <taxon>Eurotiomycetes</taxon>
        <taxon>Eurotiomycetidae</taxon>
        <taxon>Eurotiales</taxon>
        <taxon>Aspergillaceae</taxon>
        <taxon>Penicillium</taxon>
    </lineage>
</organism>
<dbReference type="GeneID" id="81387146"/>
<sequence>MNGKESPATLGHEFSGIIDEVGENVKGLFKGQRAVVRPTIYDGKCPACKGGNRHCCENIRFIGLSGKSYLPHGKSLQRDIADNWDLQGYGGGMSRFIVAPSEHFYALPDDVSMEAGALVEPLAVAWHAVKLSPFKPNDTAIVLGGGPIGIGVIQVLKLRGAQNIILVELMENRKQLAKELGATHILDPKNCDIPAEILKLTHKRGADVIFDSAGVEIALNGIIGACRVHGTIVNIAVWEKKPSLAVNDITYSEINYMGAALYDEQSFLSVIEALSDGQLNTDKMITARIKLEDAVEKGFRELIDHRDGHCKILIDAQA</sequence>
<reference evidence="9" key="1">
    <citation type="submission" date="2022-11" db="EMBL/GenBank/DDBJ databases">
        <authorList>
            <person name="Petersen C."/>
        </authorList>
    </citation>
    <scope>NUCLEOTIDE SEQUENCE</scope>
    <source>
        <strain evidence="9">IBT 23319</strain>
    </source>
</reference>
<dbReference type="RefSeq" id="XP_056497744.1">
    <property type="nucleotide sequence ID" value="XM_056647979.1"/>
</dbReference>
<evidence type="ECO:0000256" key="5">
    <source>
        <dbReference type="ARBA" id="ARBA00023002"/>
    </source>
</evidence>
<dbReference type="InterPro" id="IPR013154">
    <property type="entry name" value="ADH-like_N"/>
</dbReference>
<dbReference type="EMBL" id="JAPQKT010000008">
    <property type="protein sequence ID" value="KAJ5222821.1"/>
    <property type="molecule type" value="Genomic_DNA"/>
</dbReference>
<evidence type="ECO:0000256" key="2">
    <source>
        <dbReference type="ARBA" id="ARBA00008072"/>
    </source>
</evidence>
<name>A0A9W9NMZ2_PENCI</name>
<dbReference type="InterPro" id="IPR036291">
    <property type="entry name" value="NAD(P)-bd_dom_sf"/>
</dbReference>
<dbReference type="Proteomes" id="UP001147733">
    <property type="component" value="Unassembled WGS sequence"/>
</dbReference>
<dbReference type="SUPFAM" id="SSF51735">
    <property type="entry name" value="NAD(P)-binding Rossmann-fold domains"/>
    <property type="match status" value="1"/>
</dbReference>
<evidence type="ECO:0000256" key="1">
    <source>
        <dbReference type="ARBA" id="ARBA00001947"/>
    </source>
</evidence>
<dbReference type="InterPro" id="IPR011032">
    <property type="entry name" value="GroES-like_sf"/>
</dbReference>
<reference evidence="9" key="2">
    <citation type="journal article" date="2023" name="IMA Fungus">
        <title>Comparative genomic study of the Penicillium genus elucidates a diverse pangenome and 15 lateral gene transfer events.</title>
        <authorList>
            <person name="Petersen C."/>
            <person name="Sorensen T."/>
            <person name="Nielsen M.R."/>
            <person name="Sondergaard T.E."/>
            <person name="Sorensen J.L."/>
            <person name="Fitzpatrick D.A."/>
            <person name="Frisvad J.C."/>
            <person name="Nielsen K.L."/>
        </authorList>
    </citation>
    <scope>NUCLEOTIDE SEQUENCE</scope>
    <source>
        <strain evidence="9">IBT 23319</strain>
    </source>
</reference>
<dbReference type="PANTHER" id="PTHR43161:SF23">
    <property type="entry name" value="(R,R)-BUTANEDIOL DEHYDROGENASE-RELATED"/>
    <property type="match status" value="1"/>
</dbReference>
<dbReference type="AlphaFoldDB" id="A0A9W9NMZ2"/>
<dbReference type="InterPro" id="IPR002328">
    <property type="entry name" value="ADH_Zn_CS"/>
</dbReference>
<evidence type="ECO:0000313" key="9">
    <source>
        <dbReference type="EMBL" id="KAJ5222821.1"/>
    </source>
</evidence>
<proteinExistence type="inferred from homology"/>
<evidence type="ECO:0000259" key="8">
    <source>
        <dbReference type="Pfam" id="PF08240"/>
    </source>
</evidence>
<dbReference type="GO" id="GO:0034079">
    <property type="term" value="P:butanediol biosynthetic process"/>
    <property type="evidence" value="ECO:0007669"/>
    <property type="project" value="TreeGrafter"/>
</dbReference>
<gene>
    <name evidence="9" type="ORF">N7469_009061</name>
</gene>
<dbReference type="Gene3D" id="3.90.180.10">
    <property type="entry name" value="Medium-chain alcohol dehydrogenases, catalytic domain"/>
    <property type="match status" value="1"/>
</dbReference>
<dbReference type="GO" id="GO:0008270">
    <property type="term" value="F:zinc ion binding"/>
    <property type="evidence" value="ECO:0007669"/>
    <property type="project" value="InterPro"/>
</dbReference>
<dbReference type="OrthoDB" id="3941538at2759"/>
<protein>
    <submittedName>
        <fullName evidence="9">Alcohol dehydrogenase</fullName>
    </submittedName>
</protein>
<comment type="caution">
    <text evidence="9">The sequence shown here is derived from an EMBL/GenBank/DDBJ whole genome shotgun (WGS) entry which is preliminary data.</text>
</comment>
<dbReference type="Pfam" id="PF00107">
    <property type="entry name" value="ADH_zinc_N"/>
    <property type="match status" value="1"/>
</dbReference>
<keyword evidence="5" id="KW-0560">Oxidoreductase</keyword>
<dbReference type="InterPro" id="IPR013149">
    <property type="entry name" value="ADH-like_C"/>
</dbReference>
<dbReference type="SUPFAM" id="SSF50129">
    <property type="entry name" value="GroES-like"/>
    <property type="match status" value="1"/>
</dbReference>
<dbReference type="PROSITE" id="PS00059">
    <property type="entry name" value="ADH_ZINC"/>
    <property type="match status" value="1"/>
</dbReference>
<evidence type="ECO:0000256" key="6">
    <source>
        <dbReference type="RuleBase" id="RU361277"/>
    </source>
</evidence>
<dbReference type="PANTHER" id="PTHR43161">
    <property type="entry name" value="SORBITOL DEHYDROGENASE"/>
    <property type="match status" value="1"/>
</dbReference>
<evidence type="ECO:0000256" key="3">
    <source>
        <dbReference type="ARBA" id="ARBA00022723"/>
    </source>
</evidence>
<dbReference type="GO" id="GO:0005737">
    <property type="term" value="C:cytoplasm"/>
    <property type="evidence" value="ECO:0007669"/>
    <property type="project" value="TreeGrafter"/>
</dbReference>
<evidence type="ECO:0000313" key="10">
    <source>
        <dbReference type="Proteomes" id="UP001147733"/>
    </source>
</evidence>
<dbReference type="GO" id="GO:0000721">
    <property type="term" value="F:(R,R)-butanediol dehydrogenase activity"/>
    <property type="evidence" value="ECO:0007669"/>
    <property type="project" value="TreeGrafter"/>
</dbReference>
<feature type="domain" description="Alcohol dehydrogenase-like N-terminal" evidence="8">
    <location>
        <begin position="4"/>
        <end position="109"/>
    </location>
</feature>
<feature type="domain" description="Alcohol dehydrogenase-like C-terminal" evidence="7">
    <location>
        <begin position="147"/>
        <end position="274"/>
    </location>
</feature>
<dbReference type="Gene3D" id="3.40.50.720">
    <property type="entry name" value="NAD(P)-binding Rossmann-like Domain"/>
    <property type="match status" value="1"/>
</dbReference>
<evidence type="ECO:0000259" key="7">
    <source>
        <dbReference type="Pfam" id="PF00107"/>
    </source>
</evidence>
<comment type="cofactor">
    <cofactor evidence="1 6">
        <name>Zn(2+)</name>
        <dbReference type="ChEBI" id="CHEBI:29105"/>
    </cofactor>
</comment>
<comment type="similarity">
    <text evidence="2 6">Belongs to the zinc-containing alcohol dehydrogenase family.</text>
</comment>
<keyword evidence="4 6" id="KW-0862">Zinc</keyword>
<keyword evidence="3 6" id="KW-0479">Metal-binding</keyword>
<evidence type="ECO:0000256" key="4">
    <source>
        <dbReference type="ARBA" id="ARBA00022833"/>
    </source>
</evidence>
<keyword evidence="10" id="KW-1185">Reference proteome</keyword>
<accession>A0A9W9NMZ2</accession>
<dbReference type="Pfam" id="PF08240">
    <property type="entry name" value="ADH_N"/>
    <property type="match status" value="1"/>
</dbReference>